<evidence type="ECO:0000313" key="1">
    <source>
        <dbReference type="Proteomes" id="UP000515156"/>
    </source>
</evidence>
<name>A0A6P7WXW3_9AMPH</name>
<accession>A0A6P7WXW3</accession>
<proteinExistence type="predicted"/>
<gene>
    <name evidence="2" type="primary">CCDC178</name>
</gene>
<dbReference type="GeneID" id="115460355"/>
<dbReference type="Proteomes" id="UP000515156">
    <property type="component" value="Chromosome 1"/>
</dbReference>
<protein>
    <submittedName>
        <fullName evidence="2">Coiled-coil domain-containing protein 178</fullName>
    </submittedName>
</protein>
<organism evidence="1 2">
    <name type="scientific">Microcaecilia unicolor</name>
    <dbReference type="NCBI Taxonomy" id="1415580"/>
    <lineage>
        <taxon>Eukaryota</taxon>
        <taxon>Metazoa</taxon>
        <taxon>Chordata</taxon>
        <taxon>Craniata</taxon>
        <taxon>Vertebrata</taxon>
        <taxon>Euteleostomi</taxon>
        <taxon>Amphibia</taxon>
        <taxon>Gymnophiona</taxon>
        <taxon>Siphonopidae</taxon>
        <taxon>Microcaecilia</taxon>
    </lineage>
</organism>
<keyword evidence="1" id="KW-1185">Reference proteome</keyword>
<dbReference type="OrthoDB" id="10010556at2759"/>
<dbReference type="PANTHER" id="PTHR35088">
    <property type="entry name" value="COILED-COIL DOMAIN-CONTAINING PROTEIN 178"/>
    <property type="match status" value="1"/>
</dbReference>
<dbReference type="InParanoid" id="A0A6P7WXW3"/>
<dbReference type="RefSeq" id="XP_030045996.1">
    <property type="nucleotide sequence ID" value="XM_030190136.1"/>
</dbReference>
<dbReference type="KEGG" id="muo:115460355"/>
<dbReference type="CTD" id="374864"/>
<evidence type="ECO:0000313" key="2">
    <source>
        <dbReference type="RefSeq" id="XP_030045996.1"/>
    </source>
</evidence>
<reference evidence="2" key="1">
    <citation type="submission" date="2025-08" db="UniProtKB">
        <authorList>
            <consortium name="RefSeq"/>
        </authorList>
    </citation>
    <scope>IDENTIFICATION</scope>
</reference>
<dbReference type="PANTHER" id="PTHR35088:SF1">
    <property type="entry name" value="COILED-COIL DOMAIN-CONTAINING PROTEIN 178"/>
    <property type="match status" value="1"/>
</dbReference>
<sequence>MRKADQKKVFEENLKLADEYEALQDVFLNEADSLMEFYEKRVKMESNLHDMKQLSVLQSRMHRASAEYFKQQGLYNQAGLANFQTASHENAQKILAVQDEMSKTIQHISAFLNSLTDGSTSNHDKENN</sequence>
<dbReference type="AlphaFoldDB" id="A0A6P7WXW3"/>
<dbReference type="InterPro" id="IPR038826">
    <property type="entry name" value="CCDC178"/>
</dbReference>